<organism evidence="2 3">
    <name type="scientific">[Clostridium] methylpentosum DSM 5476</name>
    <dbReference type="NCBI Taxonomy" id="537013"/>
    <lineage>
        <taxon>Bacteria</taxon>
        <taxon>Bacillati</taxon>
        <taxon>Bacillota</taxon>
        <taxon>Clostridia</taxon>
        <taxon>Eubacteriales</taxon>
        <taxon>Oscillospiraceae</taxon>
        <taxon>Oscillospiraceae incertae sedis</taxon>
    </lineage>
</organism>
<feature type="domain" description="HTH cro/C1-type" evidence="1">
    <location>
        <begin position="22"/>
        <end position="64"/>
    </location>
</feature>
<evidence type="ECO:0000313" key="2">
    <source>
        <dbReference type="EMBL" id="EEG30637.1"/>
    </source>
</evidence>
<accession>C0ECY5</accession>
<dbReference type="Proteomes" id="UP000003340">
    <property type="component" value="Unassembled WGS sequence"/>
</dbReference>
<keyword evidence="3" id="KW-1185">Reference proteome</keyword>
<gene>
    <name evidence="2" type="ORF">CLOSTMETH_01706</name>
</gene>
<dbReference type="GO" id="GO:0003677">
    <property type="term" value="F:DNA binding"/>
    <property type="evidence" value="ECO:0007669"/>
    <property type="project" value="InterPro"/>
</dbReference>
<dbReference type="EMBL" id="ACEC01000058">
    <property type="protein sequence ID" value="EEG30637.1"/>
    <property type="molecule type" value="Genomic_DNA"/>
</dbReference>
<dbReference type="PROSITE" id="PS50943">
    <property type="entry name" value="HTH_CROC1"/>
    <property type="match status" value="1"/>
</dbReference>
<comment type="caution">
    <text evidence="2">The sequence shown here is derived from an EMBL/GenBank/DDBJ whole genome shotgun (WGS) entry which is preliminary data.</text>
</comment>
<dbReference type="AlphaFoldDB" id="C0ECY5"/>
<evidence type="ECO:0000259" key="1">
    <source>
        <dbReference type="PROSITE" id="PS50943"/>
    </source>
</evidence>
<proteinExistence type="predicted"/>
<evidence type="ECO:0000313" key="3">
    <source>
        <dbReference type="Proteomes" id="UP000003340"/>
    </source>
</evidence>
<dbReference type="SUPFAM" id="SSF47413">
    <property type="entry name" value="lambda repressor-like DNA-binding domains"/>
    <property type="match status" value="1"/>
</dbReference>
<reference evidence="2 3" key="1">
    <citation type="submission" date="2009-01" db="EMBL/GenBank/DDBJ databases">
        <authorList>
            <person name="Fulton L."/>
            <person name="Clifton S."/>
            <person name="Fulton B."/>
            <person name="Xu J."/>
            <person name="Minx P."/>
            <person name="Pepin K.H."/>
            <person name="Johnson M."/>
            <person name="Bhonagiri V."/>
            <person name="Nash W.E."/>
            <person name="Mardis E.R."/>
            <person name="Wilson R.K."/>
        </authorList>
    </citation>
    <scope>NUCLEOTIDE SEQUENCE [LARGE SCALE GENOMIC DNA]</scope>
    <source>
        <strain evidence="2 3">DSM 5476</strain>
    </source>
</reference>
<dbReference type="HOGENOM" id="CLU_195957_0_0_9"/>
<dbReference type="Gene3D" id="1.10.260.40">
    <property type="entry name" value="lambda repressor-like DNA-binding domains"/>
    <property type="match status" value="1"/>
</dbReference>
<protein>
    <recommendedName>
        <fullName evidence="1">HTH cro/C1-type domain-containing protein</fullName>
    </recommendedName>
</protein>
<dbReference type="CDD" id="cd00093">
    <property type="entry name" value="HTH_XRE"/>
    <property type="match status" value="1"/>
</dbReference>
<dbReference type="Pfam" id="PF01381">
    <property type="entry name" value="HTH_3"/>
    <property type="match status" value="1"/>
</dbReference>
<reference evidence="2 3" key="2">
    <citation type="submission" date="2009-02" db="EMBL/GenBank/DDBJ databases">
        <title>Draft genome sequence of Clostridium methylpentosum (DSM 5476).</title>
        <authorList>
            <person name="Sudarsanam P."/>
            <person name="Ley R."/>
            <person name="Guruge J."/>
            <person name="Turnbaugh P.J."/>
            <person name="Mahowald M."/>
            <person name="Liep D."/>
            <person name="Gordon J."/>
        </authorList>
    </citation>
    <scope>NUCLEOTIDE SEQUENCE [LARGE SCALE GENOMIC DNA]</scope>
    <source>
        <strain evidence="2 3">DSM 5476</strain>
    </source>
</reference>
<sequence>MKIETPQWGKEVKKKLVDEECSVTEFAKRIGMSRSRVSGLINGSAVSPIGQRKICEYLGLYDYI</sequence>
<name>C0ECY5_9FIRM</name>
<dbReference type="InterPro" id="IPR010982">
    <property type="entry name" value="Lambda_DNA-bd_dom_sf"/>
</dbReference>
<dbReference type="InterPro" id="IPR001387">
    <property type="entry name" value="Cro/C1-type_HTH"/>
</dbReference>